<dbReference type="OrthoDB" id="8922993at2"/>
<dbReference type="InterPro" id="IPR014940">
    <property type="entry name" value="BAAT_C"/>
</dbReference>
<proteinExistence type="predicted"/>
<keyword evidence="4" id="KW-1185">Reference proteome</keyword>
<gene>
    <name evidence="3" type="ORF">FRX94_10985</name>
</gene>
<evidence type="ECO:0000256" key="1">
    <source>
        <dbReference type="SAM" id="Phobius"/>
    </source>
</evidence>
<evidence type="ECO:0000313" key="4">
    <source>
        <dbReference type="Proteomes" id="UP000320791"/>
    </source>
</evidence>
<dbReference type="GO" id="GO:0006637">
    <property type="term" value="P:acyl-CoA metabolic process"/>
    <property type="evidence" value="ECO:0007669"/>
    <property type="project" value="TreeGrafter"/>
</dbReference>
<comment type="caution">
    <text evidence="3">The sequence shown here is derived from an EMBL/GenBank/DDBJ whole genome shotgun (WGS) entry which is preliminary data.</text>
</comment>
<keyword evidence="1" id="KW-1133">Transmembrane helix</keyword>
<sequence length="338" mass="36826">MTRTPLSSPWQLCYPGGIDDGMTIAKKALHIALILLVALALVAAVLVGIRTWNKFSWEDTDLPQEPPAVAGVSIKEFSQGYARGYHLQPKNQTRDGSIVLFGGPEGSVAPAMASALAKEGFEVFALHYFGQPDQHEFLENVPLELFEDIADELSQPITVMGISTGAELALLMSTYFSEVDNAVAINPSAHHWQGIGTTFPGAPSFTLNGRELPYLKMDEGSQTLNLVLARPVTYRDAYASALERAPEGSREEARIKVENSQARLFIAAGGQDKFWDSESAAKEIERFAGDRAEVHLYPDAGNVLTPSATFQGLNLGGSEEANREMSNDVMEKLLEWLP</sequence>
<dbReference type="PANTHER" id="PTHR10824">
    <property type="entry name" value="ACYL-COENZYME A THIOESTERASE-RELATED"/>
    <property type="match status" value="1"/>
</dbReference>
<accession>A0A5C5UB56</accession>
<dbReference type="InterPro" id="IPR029058">
    <property type="entry name" value="AB_hydrolase_fold"/>
</dbReference>
<feature type="transmembrane region" description="Helical" evidence="1">
    <location>
        <begin position="28"/>
        <end position="49"/>
    </location>
</feature>
<evidence type="ECO:0000259" key="2">
    <source>
        <dbReference type="Pfam" id="PF08840"/>
    </source>
</evidence>
<evidence type="ECO:0000313" key="3">
    <source>
        <dbReference type="EMBL" id="TWT22732.1"/>
    </source>
</evidence>
<name>A0A5C5UB56_9CORY</name>
<keyword evidence="1" id="KW-0812">Transmembrane</keyword>
<dbReference type="EMBL" id="VOHM01000029">
    <property type="protein sequence ID" value="TWT22732.1"/>
    <property type="molecule type" value="Genomic_DNA"/>
</dbReference>
<dbReference type="Pfam" id="PF08840">
    <property type="entry name" value="BAAT_C"/>
    <property type="match status" value="1"/>
</dbReference>
<dbReference type="AlphaFoldDB" id="A0A5C5UB56"/>
<organism evidence="3 4">
    <name type="scientific">Corynebacterium canis</name>
    <dbReference type="NCBI Taxonomy" id="679663"/>
    <lineage>
        <taxon>Bacteria</taxon>
        <taxon>Bacillati</taxon>
        <taxon>Actinomycetota</taxon>
        <taxon>Actinomycetes</taxon>
        <taxon>Mycobacteriales</taxon>
        <taxon>Corynebacteriaceae</taxon>
        <taxon>Corynebacterium</taxon>
    </lineage>
</organism>
<feature type="domain" description="BAAT/Acyl-CoA thioester hydrolase C-terminal" evidence="2">
    <location>
        <begin position="155"/>
        <end position="306"/>
    </location>
</feature>
<protein>
    <recommendedName>
        <fullName evidence="2">BAAT/Acyl-CoA thioester hydrolase C-terminal domain-containing protein</fullName>
    </recommendedName>
</protein>
<dbReference type="Gene3D" id="3.40.50.1820">
    <property type="entry name" value="alpha/beta hydrolase"/>
    <property type="match status" value="1"/>
</dbReference>
<reference evidence="3 4" key="1">
    <citation type="submission" date="2019-08" db="EMBL/GenBank/DDBJ databases">
        <authorList>
            <person name="Lei W."/>
        </authorList>
    </citation>
    <scope>NUCLEOTIDE SEQUENCE [LARGE SCALE GENOMIC DNA]</scope>
    <source>
        <strain evidence="3 4">CCUG 58627</strain>
    </source>
</reference>
<dbReference type="Proteomes" id="UP000320791">
    <property type="component" value="Unassembled WGS sequence"/>
</dbReference>
<dbReference type="GO" id="GO:0006631">
    <property type="term" value="P:fatty acid metabolic process"/>
    <property type="evidence" value="ECO:0007669"/>
    <property type="project" value="TreeGrafter"/>
</dbReference>
<keyword evidence="1" id="KW-0472">Membrane</keyword>
<dbReference type="GO" id="GO:0047617">
    <property type="term" value="F:fatty acyl-CoA hydrolase activity"/>
    <property type="evidence" value="ECO:0007669"/>
    <property type="project" value="TreeGrafter"/>
</dbReference>
<dbReference type="PANTHER" id="PTHR10824:SF4">
    <property type="entry name" value="ACYL-COENZYME A THIOESTERASE 1-LIKE"/>
    <property type="match status" value="1"/>
</dbReference>
<dbReference type="SUPFAM" id="SSF53474">
    <property type="entry name" value="alpha/beta-Hydrolases"/>
    <property type="match status" value="1"/>
</dbReference>